<evidence type="ECO:0000313" key="3">
    <source>
        <dbReference type="Proteomes" id="UP000053477"/>
    </source>
</evidence>
<name>A0A0H2RE55_9AGAM</name>
<dbReference type="OrthoDB" id="3250108at2759"/>
<dbReference type="AlphaFoldDB" id="A0A0H2RE55"/>
<reference evidence="2 3" key="1">
    <citation type="submission" date="2015-04" db="EMBL/GenBank/DDBJ databases">
        <title>Complete genome sequence of Schizopora paradoxa KUC8140, a cosmopolitan wood degrader in East Asia.</title>
        <authorList>
            <consortium name="DOE Joint Genome Institute"/>
            <person name="Min B."/>
            <person name="Park H."/>
            <person name="Jang Y."/>
            <person name="Kim J.-J."/>
            <person name="Kim K.H."/>
            <person name="Pangilinan J."/>
            <person name="Lipzen A."/>
            <person name="Riley R."/>
            <person name="Grigoriev I.V."/>
            <person name="Spatafora J.W."/>
            <person name="Choi I.-G."/>
        </authorList>
    </citation>
    <scope>NUCLEOTIDE SEQUENCE [LARGE SCALE GENOMIC DNA]</scope>
    <source>
        <strain evidence="2 3">KUC8140</strain>
    </source>
</reference>
<proteinExistence type="predicted"/>
<gene>
    <name evidence="2" type="ORF">SCHPADRAFT_857039</name>
</gene>
<protein>
    <submittedName>
        <fullName evidence="2">Uncharacterized protein</fullName>
    </submittedName>
</protein>
<dbReference type="Proteomes" id="UP000053477">
    <property type="component" value="Unassembled WGS sequence"/>
</dbReference>
<dbReference type="InParanoid" id="A0A0H2RE55"/>
<evidence type="ECO:0000313" key="2">
    <source>
        <dbReference type="EMBL" id="KLO10125.1"/>
    </source>
</evidence>
<dbReference type="EMBL" id="KQ086035">
    <property type="protein sequence ID" value="KLO10125.1"/>
    <property type="molecule type" value="Genomic_DNA"/>
</dbReference>
<evidence type="ECO:0000256" key="1">
    <source>
        <dbReference type="SAM" id="MobiDB-lite"/>
    </source>
</evidence>
<keyword evidence="3" id="KW-1185">Reference proteome</keyword>
<accession>A0A0H2RE55</accession>
<organism evidence="2 3">
    <name type="scientific">Schizopora paradoxa</name>
    <dbReference type="NCBI Taxonomy" id="27342"/>
    <lineage>
        <taxon>Eukaryota</taxon>
        <taxon>Fungi</taxon>
        <taxon>Dikarya</taxon>
        <taxon>Basidiomycota</taxon>
        <taxon>Agaricomycotina</taxon>
        <taxon>Agaricomycetes</taxon>
        <taxon>Hymenochaetales</taxon>
        <taxon>Schizoporaceae</taxon>
        <taxon>Schizopora</taxon>
    </lineage>
</organism>
<sequence>MMATMQFNNVRLAEVEIVSPALPTIEISFAPAEDPAPEPYSPFSPLDSPLTPGADDMDSYRPALLSPPAPAMRLSPLRPLTATRQAGKGIDNEAFQNMLRASKERSAGHVSKKGQLNLRKEVALKAHKSKQMERRALFLSKIGQPPSPSAVSMPKTPPESPAVFHYTLPSPGLVSPLALFDTLGSDDSDTSNKLPLKPWVEQVDYRLAKAPEPPVTPVVVVTPAENTMRTPEARGHKRGRSIPSLEQITERFSNTQAVAAPVANPTRPPTRLPAFLAQRTRETTGRQPLRTIQMPPQRTPPPMSKALPPIPSLPERRDSLPENRHALQVTTTIVPRSSSKPSPIKLTAKNLDALNSRERTARDMLSAIGRRTALRGPALRARTLSQLATNILVRAASDSGDDEERKLRRNSAPAELPAKCRIGFAHPVLSMPGGF</sequence>
<feature type="region of interest" description="Disordered" evidence="1">
    <location>
        <begin position="33"/>
        <end position="52"/>
    </location>
</feature>